<evidence type="ECO:0000259" key="1">
    <source>
        <dbReference type="SMART" id="SM00860"/>
    </source>
</evidence>
<proteinExistence type="predicted"/>
<keyword evidence="3" id="KW-1185">Reference proteome</keyword>
<name>A0ABX0LCX1_9BURK</name>
<dbReference type="Proteomes" id="UP000785613">
    <property type="component" value="Unassembled WGS sequence"/>
</dbReference>
<dbReference type="InterPro" id="IPR037883">
    <property type="entry name" value="Knr4/Smi1-like_sf"/>
</dbReference>
<dbReference type="SMART" id="SM00860">
    <property type="entry name" value="SMI1_KNR4"/>
    <property type="match status" value="1"/>
</dbReference>
<accession>A0ABX0LCX1</accession>
<sequence length="200" mass="22204">MTFATGRQIVASVEHAFGEARRAVEALHPDLSKRLSEPASAAQIDSFEQETGIRLPDPVRRLYRQADGCSQGDAIFGGWEWISLAFVGDHSTELQISLESDRPDEAEAMTLVPLFCANGDYLCIRHNEDSGKLYYVPHDSPTVEPVAETLVEFLEQLVARIAAGALVLEQFTTPRGIYFSVRPTNREYWPPDFGQHGSGH</sequence>
<dbReference type="EMBL" id="VUYU01000002">
    <property type="protein sequence ID" value="NHZ32609.1"/>
    <property type="molecule type" value="Genomic_DNA"/>
</dbReference>
<dbReference type="SUPFAM" id="SSF160631">
    <property type="entry name" value="SMI1/KNR4-like"/>
    <property type="match status" value="1"/>
</dbReference>
<organism evidence="2 3">
    <name type="scientific">Massilia rubra</name>
    <dbReference type="NCBI Taxonomy" id="2607910"/>
    <lineage>
        <taxon>Bacteria</taxon>
        <taxon>Pseudomonadati</taxon>
        <taxon>Pseudomonadota</taxon>
        <taxon>Betaproteobacteria</taxon>
        <taxon>Burkholderiales</taxon>
        <taxon>Oxalobacteraceae</taxon>
        <taxon>Telluria group</taxon>
        <taxon>Massilia</taxon>
    </lineage>
</organism>
<comment type="caution">
    <text evidence="2">The sequence shown here is derived from an EMBL/GenBank/DDBJ whole genome shotgun (WGS) entry which is preliminary data.</text>
</comment>
<feature type="domain" description="Knr4/Smi1-like" evidence="1">
    <location>
        <begin position="38"/>
        <end position="156"/>
    </location>
</feature>
<protein>
    <submittedName>
        <fullName evidence="2">SMI1/KNR4 family protein</fullName>
    </submittedName>
</protein>
<evidence type="ECO:0000313" key="3">
    <source>
        <dbReference type="Proteomes" id="UP000785613"/>
    </source>
</evidence>
<dbReference type="InterPro" id="IPR018958">
    <property type="entry name" value="Knr4/Smi1-like_dom"/>
</dbReference>
<evidence type="ECO:0000313" key="2">
    <source>
        <dbReference type="EMBL" id="NHZ32609.1"/>
    </source>
</evidence>
<gene>
    <name evidence="2" type="ORF">F0185_03250</name>
</gene>
<dbReference type="Pfam" id="PF09346">
    <property type="entry name" value="SMI1_KNR4"/>
    <property type="match status" value="1"/>
</dbReference>
<dbReference type="Gene3D" id="3.40.1580.10">
    <property type="entry name" value="SMI1/KNR4-like"/>
    <property type="match status" value="1"/>
</dbReference>
<reference evidence="2 3" key="1">
    <citation type="submission" date="2019-09" db="EMBL/GenBank/DDBJ databases">
        <title>Taxonomy of Antarctic Massilia spp.: description of Massilia rubra sp. nov., Massilia aquatica sp. nov., Massilia mucilaginosa sp. nov., Massilia frigida sp. nov. isolated from streams, lakes and regoliths.</title>
        <authorList>
            <person name="Holochova P."/>
            <person name="Sedlacek I."/>
            <person name="Kralova S."/>
            <person name="Maslanova I."/>
            <person name="Busse H.-J."/>
            <person name="Stankova E."/>
            <person name="Vrbovska V."/>
            <person name="Kovarovic V."/>
            <person name="Bartak M."/>
            <person name="Svec P."/>
            <person name="Pantucek R."/>
        </authorList>
    </citation>
    <scope>NUCLEOTIDE SEQUENCE [LARGE SCALE GENOMIC DNA]</scope>
    <source>
        <strain evidence="2 3">CCM 8692</strain>
    </source>
</reference>